<dbReference type="Proteomes" id="UP000278804">
    <property type="component" value="Chromosome"/>
</dbReference>
<organism evidence="2 3">
    <name type="scientific">Erysipelothrix piscisicarius</name>
    <dbReference type="NCBI Taxonomy" id="2485784"/>
    <lineage>
        <taxon>Bacteria</taxon>
        <taxon>Bacillati</taxon>
        <taxon>Bacillota</taxon>
        <taxon>Erysipelotrichia</taxon>
        <taxon>Erysipelotrichales</taxon>
        <taxon>Erysipelotrichaceae</taxon>
        <taxon>Erysipelothrix</taxon>
    </lineage>
</organism>
<sequence>MVDTVNLWLLVGVLIIVVGFAMKIDSIAVVLVAAVVTALIGGMNFVEILETLGSNFVKSRGLTIFVLTLPVVGVCERYGLKEQAVKLIQKMKVLTAGRVIWVYQLIRQAAAAGALRLGGHPQFVRPLIHPMAEGAGIQEKGSALTVAEEEEIKAGAAAAENYGNFFGQNLFPYASGVILIVETLVEQGYDVTHQGIALWSVPVFVIALVLGGVQTVLLDRRIKKGAK</sequence>
<keyword evidence="1" id="KW-1133">Transmembrane helix</keyword>
<keyword evidence="3" id="KW-1185">Reference proteome</keyword>
<feature type="transmembrane region" description="Helical" evidence="1">
    <location>
        <begin position="195"/>
        <end position="218"/>
    </location>
</feature>
<dbReference type="Pfam" id="PF06149">
    <property type="entry name" value="DUF969"/>
    <property type="match status" value="1"/>
</dbReference>
<reference evidence="2 3" key="1">
    <citation type="journal article" date="2020" name="Int. J. Syst. Evol. Microbiol.">
        <title>Description of Erysipelothrix piscisicarius sp. nov., an emergent fish pathogen, and assessment of virulence using a tiger barb (Puntigrus tetrazona) infection model.</title>
        <authorList>
            <person name="Pomaranski E.K."/>
            <person name="Griffin M.J."/>
            <person name="Camus A.C."/>
            <person name="Armwood A.R."/>
            <person name="Shelley J."/>
            <person name="Waldbieser G.C."/>
            <person name="LaFrentz B.R."/>
            <person name="Garcia J.C."/>
            <person name="Yanong R."/>
            <person name="Soto E."/>
        </authorList>
    </citation>
    <scope>NUCLEOTIDE SEQUENCE [LARGE SCALE GENOMIC DNA]</scope>
    <source>
        <strain evidence="2 3">15TAL0474</strain>
    </source>
</reference>
<evidence type="ECO:0000256" key="1">
    <source>
        <dbReference type="SAM" id="Phobius"/>
    </source>
</evidence>
<name>A0A3S8RNZ2_9FIRM</name>
<feature type="transmembrane region" description="Helical" evidence="1">
    <location>
        <begin position="29"/>
        <end position="49"/>
    </location>
</feature>
<dbReference type="EMBL" id="CP034234">
    <property type="protein sequence ID" value="AZK44670.1"/>
    <property type="molecule type" value="Genomic_DNA"/>
</dbReference>
<dbReference type="RefSeq" id="WP_125164826.1">
    <property type="nucleotide sequence ID" value="NZ_CP034234.1"/>
</dbReference>
<accession>A0A3S8RNZ2</accession>
<keyword evidence="1" id="KW-0472">Membrane</keyword>
<keyword evidence="1" id="KW-0812">Transmembrane</keyword>
<protein>
    <submittedName>
        <fullName evidence="2">DUF969 domain-containing protein</fullName>
    </submittedName>
</protein>
<proteinExistence type="predicted"/>
<dbReference type="KEGG" id="eri:EEI45_08040"/>
<feature type="transmembrane region" description="Helical" evidence="1">
    <location>
        <begin position="170"/>
        <end position="189"/>
    </location>
</feature>
<evidence type="ECO:0000313" key="3">
    <source>
        <dbReference type="Proteomes" id="UP000278804"/>
    </source>
</evidence>
<gene>
    <name evidence="2" type="ORF">EEI45_08040</name>
</gene>
<dbReference type="InterPro" id="IPR010374">
    <property type="entry name" value="DUF969"/>
</dbReference>
<dbReference type="AlphaFoldDB" id="A0A3S8RNZ2"/>
<evidence type="ECO:0000313" key="2">
    <source>
        <dbReference type="EMBL" id="AZK44670.1"/>
    </source>
</evidence>
<feature type="transmembrane region" description="Helical" evidence="1">
    <location>
        <begin position="6"/>
        <end position="22"/>
    </location>
</feature>